<evidence type="ECO:0000313" key="1">
    <source>
        <dbReference type="EMBL" id="UOO88595.1"/>
    </source>
</evidence>
<evidence type="ECO:0000313" key="2">
    <source>
        <dbReference type="Proteomes" id="UP000832011"/>
    </source>
</evidence>
<dbReference type="EMBL" id="CP091511">
    <property type="protein sequence ID" value="UOO88595.1"/>
    <property type="molecule type" value="Genomic_DNA"/>
</dbReference>
<name>A0ABY4DZP1_9NEIS</name>
<reference evidence="1 2" key="1">
    <citation type="journal article" date="2022" name="Res Sq">
        <title>Evolution of multicellular longitudinally dividing oral cavity symbionts (Neisseriaceae).</title>
        <authorList>
            <person name="Nyongesa S."/>
            <person name="Weber P."/>
            <person name="Bernet E."/>
            <person name="Pullido F."/>
            <person name="Nieckarz M."/>
            <person name="Delaby M."/>
            <person name="Nieves C."/>
            <person name="Viehboeck T."/>
            <person name="Krause N."/>
            <person name="Rivera-Millot A."/>
            <person name="Nakamura A."/>
            <person name="Vischer N."/>
            <person name="VanNieuwenhze M."/>
            <person name="Brun Y."/>
            <person name="Cava F."/>
            <person name="Bulgheresi S."/>
            <person name="Veyrier F."/>
        </authorList>
    </citation>
    <scope>NUCLEOTIDE SEQUENCE [LARGE SCALE GENOMIC DNA]</scope>
    <source>
        <strain evidence="1 2">SN4</strain>
    </source>
</reference>
<dbReference type="Proteomes" id="UP000832011">
    <property type="component" value="Chromosome"/>
</dbReference>
<proteinExistence type="predicted"/>
<organism evidence="1 2">
    <name type="scientific">Vitreoscilla massiliensis</name>
    <dbReference type="NCBI Taxonomy" id="1689272"/>
    <lineage>
        <taxon>Bacteria</taxon>
        <taxon>Pseudomonadati</taxon>
        <taxon>Pseudomonadota</taxon>
        <taxon>Betaproteobacteria</taxon>
        <taxon>Neisseriales</taxon>
        <taxon>Neisseriaceae</taxon>
        <taxon>Vitreoscilla</taxon>
    </lineage>
</organism>
<accession>A0ABY4DZP1</accession>
<dbReference type="RefSeq" id="WP_058357716.1">
    <property type="nucleotide sequence ID" value="NZ_CABKVG010000010.1"/>
</dbReference>
<protein>
    <submittedName>
        <fullName evidence="1">Uncharacterized protein</fullName>
    </submittedName>
</protein>
<keyword evidence="2" id="KW-1185">Reference proteome</keyword>
<gene>
    <name evidence="1" type="ORF">LVJ82_14150</name>
</gene>
<sequence>MTDNSVSKRVIWRLHADKLMLLHQNNVHTAMLGYQMVANWFNHTPPSTLDIEYAIQSIEDGLSPLRAALPEGAQFYSDDVMLNELSQRMGIFKRELTREQVESDFDALVSQLNRPMAFASAPLGQQAIAYQLVLREAMHHLDMAVLNLGI</sequence>